<dbReference type="RefSeq" id="WP_354152551.1">
    <property type="nucleotide sequence ID" value="NZ_JBEPMN010000014.1"/>
</dbReference>
<dbReference type="GO" id="GO:0008473">
    <property type="term" value="F:ornithine cyclodeaminase activity"/>
    <property type="evidence" value="ECO:0007669"/>
    <property type="project" value="UniProtKB-EC"/>
</dbReference>
<reference evidence="2 3" key="1">
    <citation type="submission" date="2024-06" db="EMBL/GenBank/DDBJ databases">
        <title>Genomic Encyclopedia of Type Strains, Phase IV (KMG-IV): sequencing the most valuable type-strain genomes for metagenomic binning, comparative biology and taxonomic classification.</title>
        <authorList>
            <person name="Goeker M."/>
        </authorList>
    </citation>
    <scope>NUCLEOTIDE SEQUENCE [LARGE SCALE GENOMIC DNA]</scope>
    <source>
        <strain evidence="2 3">DSM 19730</strain>
    </source>
</reference>
<dbReference type="Pfam" id="PF02423">
    <property type="entry name" value="OCD_Mu_crystall"/>
    <property type="match status" value="1"/>
</dbReference>
<dbReference type="EMBL" id="JBEPMN010000014">
    <property type="protein sequence ID" value="MET3662703.1"/>
    <property type="molecule type" value="Genomic_DNA"/>
</dbReference>
<evidence type="ECO:0000313" key="3">
    <source>
        <dbReference type="Proteomes" id="UP001549143"/>
    </source>
</evidence>
<keyword evidence="2" id="KW-0456">Lyase</keyword>
<evidence type="ECO:0000313" key="2">
    <source>
        <dbReference type="EMBL" id="MET3662703.1"/>
    </source>
</evidence>
<keyword evidence="3" id="KW-1185">Reference proteome</keyword>
<dbReference type="InterPro" id="IPR023401">
    <property type="entry name" value="ODC_N"/>
</dbReference>
<dbReference type="Gene3D" id="3.30.1780.10">
    <property type="entry name" value="ornithine cyclodeaminase, domain 1"/>
    <property type="match status" value="1"/>
</dbReference>
<protein>
    <submittedName>
        <fullName evidence="2">Ornithine cyclodeaminase</fullName>
        <ecNumber evidence="2">4.3.1.12</ecNumber>
    </submittedName>
</protein>
<dbReference type="InterPro" id="IPR036291">
    <property type="entry name" value="NAD(P)-bd_dom_sf"/>
</dbReference>
<name>A0ABV2KRN8_9HYPH</name>
<dbReference type="Gene3D" id="3.40.50.720">
    <property type="entry name" value="NAD(P)-binding Rossmann-like Domain"/>
    <property type="match status" value="1"/>
</dbReference>
<gene>
    <name evidence="2" type="ORF">ABID44_003052</name>
</gene>
<accession>A0ABV2KRN8</accession>
<dbReference type="Proteomes" id="UP001549143">
    <property type="component" value="Unassembled WGS sequence"/>
</dbReference>
<dbReference type="SUPFAM" id="SSF51735">
    <property type="entry name" value="NAD(P)-binding Rossmann-fold domains"/>
    <property type="match status" value="1"/>
</dbReference>
<comment type="similarity">
    <text evidence="1">Belongs to the ornithine cyclodeaminase/mu-crystallin family.</text>
</comment>
<proteinExistence type="inferred from homology"/>
<sequence>MALQIIDRDLVRKLLPMETCIGLMETAMLQTAAGTTCQPPRWIIDLPAGEGKCFGLMPGAMAEPEIFGAKLTAVYPQNGAKGFQSHQGTIVLFEAEIGAPVAIVHGGEVTAIRTAAASGLATRVLSNPGAGDLAILGCGEQAREHLVSMSCVRTLQRVRVWGRNPARAQAFARENASSSPVPIEVCASVEETVRDADLICTVSAAAEPILESAHVADGAHLNVVGSSVAAAAEIGNELVRRARFFVDYRPSALLQAGEFLAAKRAGMVDDAHILAEVGEVLAGSNPGRQNGEEVTIYKSLGIPAEDLVCANYLLQTAQARNLGDRIAF</sequence>
<dbReference type="PIRSF" id="PIRSF001439">
    <property type="entry name" value="CryM"/>
    <property type="match status" value="1"/>
</dbReference>
<dbReference type="PANTHER" id="PTHR13812">
    <property type="entry name" value="KETIMINE REDUCTASE MU-CRYSTALLIN"/>
    <property type="match status" value="1"/>
</dbReference>
<dbReference type="PANTHER" id="PTHR13812:SF19">
    <property type="entry name" value="KETIMINE REDUCTASE MU-CRYSTALLIN"/>
    <property type="match status" value="1"/>
</dbReference>
<organism evidence="2 3">
    <name type="scientific">Aquamicrobium ahrensii</name>
    <dbReference type="NCBI Taxonomy" id="469551"/>
    <lineage>
        <taxon>Bacteria</taxon>
        <taxon>Pseudomonadati</taxon>
        <taxon>Pseudomonadota</taxon>
        <taxon>Alphaproteobacteria</taxon>
        <taxon>Hyphomicrobiales</taxon>
        <taxon>Phyllobacteriaceae</taxon>
        <taxon>Aquamicrobium</taxon>
    </lineage>
</organism>
<evidence type="ECO:0000256" key="1">
    <source>
        <dbReference type="ARBA" id="ARBA00008903"/>
    </source>
</evidence>
<comment type="caution">
    <text evidence="2">The sequence shown here is derived from an EMBL/GenBank/DDBJ whole genome shotgun (WGS) entry which is preliminary data.</text>
</comment>
<dbReference type="EC" id="4.3.1.12" evidence="2"/>
<dbReference type="InterPro" id="IPR003462">
    <property type="entry name" value="ODC_Mu_crystall"/>
</dbReference>